<dbReference type="RefSeq" id="XP_005831384.1">
    <property type="nucleotide sequence ID" value="XM_005831327.1"/>
</dbReference>
<gene>
    <name evidence="1" type="ORF">GUITHDRAFT_152957</name>
</gene>
<dbReference type="HOGENOM" id="CLU_2517356_0_0_1"/>
<name>L1J8H2_GUITC</name>
<dbReference type="EnsemblProtists" id="EKX44404">
    <property type="protein sequence ID" value="EKX44404"/>
    <property type="gene ID" value="GUITHDRAFT_152957"/>
</dbReference>
<reference evidence="3" key="2">
    <citation type="submission" date="2012-11" db="EMBL/GenBank/DDBJ databases">
        <authorList>
            <person name="Kuo A."/>
            <person name="Curtis B.A."/>
            <person name="Tanifuji G."/>
            <person name="Burki F."/>
            <person name="Gruber A."/>
            <person name="Irimia M."/>
            <person name="Maruyama S."/>
            <person name="Arias M.C."/>
            <person name="Ball S.G."/>
            <person name="Gile G.H."/>
            <person name="Hirakawa Y."/>
            <person name="Hopkins J.F."/>
            <person name="Rensing S.A."/>
            <person name="Schmutz J."/>
            <person name="Symeonidi A."/>
            <person name="Elias M."/>
            <person name="Eveleigh R.J."/>
            <person name="Herman E.K."/>
            <person name="Klute M.J."/>
            <person name="Nakayama T."/>
            <person name="Obornik M."/>
            <person name="Reyes-Prieto A."/>
            <person name="Armbrust E.V."/>
            <person name="Aves S.J."/>
            <person name="Beiko R.G."/>
            <person name="Coutinho P."/>
            <person name="Dacks J.B."/>
            <person name="Durnford D.G."/>
            <person name="Fast N.M."/>
            <person name="Green B.R."/>
            <person name="Grisdale C."/>
            <person name="Hempe F."/>
            <person name="Henrissat B."/>
            <person name="Hoppner M.P."/>
            <person name="Ishida K.-I."/>
            <person name="Kim E."/>
            <person name="Koreny L."/>
            <person name="Kroth P.G."/>
            <person name="Liu Y."/>
            <person name="Malik S.-B."/>
            <person name="Maier U.G."/>
            <person name="McRose D."/>
            <person name="Mock T."/>
            <person name="Neilson J.A."/>
            <person name="Onodera N.T."/>
            <person name="Poole A.M."/>
            <person name="Pritham E.J."/>
            <person name="Richards T.A."/>
            <person name="Rocap G."/>
            <person name="Roy S.W."/>
            <person name="Sarai C."/>
            <person name="Schaack S."/>
            <person name="Shirato S."/>
            <person name="Slamovits C.H."/>
            <person name="Spencer D.F."/>
            <person name="Suzuki S."/>
            <person name="Worden A.Z."/>
            <person name="Zauner S."/>
            <person name="Barry K."/>
            <person name="Bell C."/>
            <person name="Bharti A.K."/>
            <person name="Crow J.A."/>
            <person name="Grimwood J."/>
            <person name="Kramer R."/>
            <person name="Lindquist E."/>
            <person name="Lucas S."/>
            <person name="Salamov A."/>
            <person name="McFadden G.I."/>
            <person name="Lane C.E."/>
            <person name="Keeling P.J."/>
            <person name="Gray M.W."/>
            <person name="Grigoriev I.V."/>
            <person name="Archibald J.M."/>
        </authorList>
    </citation>
    <scope>NUCLEOTIDE SEQUENCE</scope>
    <source>
        <strain evidence="3">CCMP2712</strain>
    </source>
</reference>
<reference evidence="2" key="3">
    <citation type="submission" date="2016-03" db="UniProtKB">
        <authorList>
            <consortium name="EnsemblProtists"/>
        </authorList>
    </citation>
    <scope>IDENTIFICATION</scope>
</reference>
<evidence type="ECO:0000313" key="2">
    <source>
        <dbReference type="EnsemblProtists" id="EKX44404"/>
    </source>
</evidence>
<dbReference type="GeneID" id="17301235"/>
<dbReference type="Proteomes" id="UP000011087">
    <property type="component" value="Unassembled WGS sequence"/>
</dbReference>
<evidence type="ECO:0000313" key="3">
    <source>
        <dbReference type="Proteomes" id="UP000011087"/>
    </source>
</evidence>
<keyword evidence="3" id="KW-1185">Reference proteome</keyword>
<dbReference type="EMBL" id="JH993004">
    <property type="protein sequence ID" value="EKX44404.1"/>
    <property type="molecule type" value="Genomic_DNA"/>
</dbReference>
<dbReference type="PaxDb" id="55529-EKX44404"/>
<reference evidence="1 3" key="1">
    <citation type="journal article" date="2012" name="Nature">
        <title>Algal genomes reveal evolutionary mosaicism and the fate of nucleomorphs.</title>
        <authorList>
            <consortium name="DOE Joint Genome Institute"/>
            <person name="Curtis B.A."/>
            <person name="Tanifuji G."/>
            <person name="Burki F."/>
            <person name="Gruber A."/>
            <person name="Irimia M."/>
            <person name="Maruyama S."/>
            <person name="Arias M.C."/>
            <person name="Ball S.G."/>
            <person name="Gile G.H."/>
            <person name="Hirakawa Y."/>
            <person name="Hopkins J.F."/>
            <person name="Kuo A."/>
            <person name="Rensing S.A."/>
            <person name="Schmutz J."/>
            <person name="Symeonidi A."/>
            <person name="Elias M."/>
            <person name="Eveleigh R.J."/>
            <person name="Herman E.K."/>
            <person name="Klute M.J."/>
            <person name="Nakayama T."/>
            <person name="Obornik M."/>
            <person name="Reyes-Prieto A."/>
            <person name="Armbrust E.V."/>
            <person name="Aves S.J."/>
            <person name="Beiko R.G."/>
            <person name="Coutinho P."/>
            <person name="Dacks J.B."/>
            <person name="Durnford D.G."/>
            <person name="Fast N.M."/>
            <person name="Green B.R."/>
            <person name="Grisdale C.J."/>
            <person name="Hempel F."/>
            <person name="Henrissat B."/>
            <person name="Hoppner M.P."/>
            <person name="Ishida K."/>
            <person name="Kim E."/>
            <person name="Koreny L."/>
            <person name="Kroth P.G."/>
            <person name="Liu Y."/>
            <person name="Malik S.B."/>
            <person name="Maier U.G."/>
            <person name="McRose D."/>
            <person name="Mock T."/>
            <person name="Neilson J.A."/>
            <person name="Onodera N.T."/>
            <person name="Poole A.M."/>
            <person name="Pritham E.J."/>
            <person name="Richards T.A."/>
            <person name="Rocap G."/>
            <person name="Roy S.W."/>
            <person name="Sarai C."/>
            <person name="Schaack S."/>
            <person name="Shirato S."/>
            <person name="Slamovits C.H."/>
            <person name="Spencer D.F."/>
            <person name="Suzuki S."/>
            <person name="Worden A.Z."/>
            <person name="Zauner S."/>
            <person name="Barry K."/>
            <person name="Bell C."/>
            <person name="Bharti A.K."/>
            <person name="Crow J.A."/>
            <person name="Grimwood J."/>
            <person name="Kramer R."/>
            <person name="Lindquist E."/>
            <person name="Lucas S."/>
            <person name="Salamov A."/>
            <person name="McFadden G.I."/>
            <person name="Lane C.E."/>
            <person name="Keeling P.J."/>
            <person name="Gray M.W."/>
            <person name="Grigoriev I.V."/>
            <person name="Archibald J.M."/>
        </authorList>
    </citation>
    <scope>NUCLEOTIDE SEQUENCE</scope>
    <source>
        <strain evidence="1 3">CCMP2712</strain>
    </source>
</reference>
<accession>L1J8H2</accession>
<organism evidence="1">
    <name type="scientific">Guillardia theta (strain CCMP2712)</name>
    <name type="common">Cryptophyte</name>
    <dbReference type="NCBI Taxonomy" id="905079"/>
    <lineage>
        <taxon>Eukaryota</taxon>
        <taxon>Cryptophyceae</taxon>
        <taxon>Pyrenomonadales</taxon>
        <taxon>Geminigeraceae</taxon>
        <taxon>Guillardia</taxon>
    </lineage>
</organism>
<protein>
    <submittedName>
        <fullName evidence="1 2">Uncharacterized protein</fullName>
    </submittedName>
</protein>
<proteinExistence type="predicted"/>
<dbReference type="KEGG" id="gtt:GUITHDRAFT_152957"/>
<dbReference type="AlphaFoldDB" id="L1J8H2"/>
<sequence length="85" mass="9069">MQITKLVQQMLQFTGMGGPMGVYDEYDTGVCGDGGTNCVARDNEGYYGLKGVDPSLIGDDGSVACPPAFDCNGVAPQFWHPNNYI</sequence>
<evidence type="ECO:0000313" key="1">
    <source>
        <dbReference type="EMBL" id="EKX44404.1"/>
    </source>
</evidence>